<evidence type="ECO:0000256" key="1">
    <source>
        <dbReference type="ARBA" id="ARBA00023004"/>
    </source>
</evidence>
<dbReference type="AlphaFoldDB" id="A0A6L5XKQ0"/>
<comment type="caution">
    <text evidence="4">The sequence shown here is derived from an EMBL/GenBank/DDBJ whole genome shotgun (WGS) entry which is preliminary data.</text>
</comment>
<dbReference type="InterPro" id="IPR007506">
    <property type="entry name" value="PMDh-L-like_dom"/>
</dbReference>
<evidence type="ECO:0000313" key="5">
    <source>
        <dbReference type="Proteomes" id="UP000477488"/>
    </source>
</evidence>
<dbReference type="Proteomes" id="UP000477488">
    <property type="component" value="Unassembled WGS sequence"/>
</dbReference>
<dbReference type="RefSeq" id="WP_154509936.1">
    <property type="nucleotide sequence ID" value="NZ_VUMH01000004.1"/>
</dbReference>
<organism evidence="4 5">
    <name type="scientific">Desulfovibrio porci</name>
    <dbReference type="NCBI Taxonomy" id="2605782"/>
    <lineage>
        <taxon>Bacteria</taxon>
        <taxon>Pseudomonadati</taxon>
        <taxon>Thermodesulfobacteriota</taxon>
        <taxon>Desulfovibrionia</taxon>
        <taxon>Desulfovibrionales</taxon>
        <taxon>Desulfovibrionaceae</taxon>
        <taxon>Desulfovibrio</taxon>
    </lineage>
</organism>
<protein>
    <submittedName>
        <fullName evidence="4">DUF521 domain-containing protein</fullName>
    </submittedName>
</protein>
<gene>
    <name evidence="4" type="ORF">FYJ44_05480</name>
</gene>
<evidence type="ECO:0000313" key="4">
    <source>
        <dbReference type="EMBL" id="MSS27511.1"/>
    </source>
</evidence>
<evidence type="ECO:0000256" key="2">
    <source>
        <dbReference type="ARBA" id="ARBA00023239"/>
    </source>
</evidence>
<dbReference type="PANTHER" id="PTHR36577">
    <property type="entry name" value="DUF521 DOMAIN PROTEIN (AFU_ORTHOLOGUE AFUA_6G00490)"/>
    <property type="match status" value="1"/>
</dbReference>
<name>A0A6L5XKQ0_9BACT</name>
<dbReference type="EMBL" id="VUMH01000004">
    <property type="protein sequence ID" value="MSS27511.1"/>
    <property type="molecule type" value="Genomic_DNA"/>
</dbReference>
<sequence>MDTGTMRLTDEEKGMLRGEQGEAVKEALAYQIEVGNFFKAERFVPIANAHVMADIELIGDGGLDFLRRLKGLGGRCAVDTTTNARCMDMRYAASLGQDSGEMAKEEEIMRLLEELRMIRIDSCINYQTYYQPTLGEHLAWGDTGTVIAANSIFGARANFESGNASLSAAITGRTPAYGFHLDACRRGTIAVRLEADMRDVADWGALGRLVGHPNQDYFAVPVFEGVRRRPTPDELKHLGCALASYGSMAMYHMVGVTPEARNREEAFGGREPQKTMTVTGEDLDRLYQSYSYLDGAENVVVFSGPQLSIFELRHLAELFQGRKVARGMHAFVTTNNSVMSNARRLGYAQTLEEAGVQLMEGVCFYLLQNLSNIRKMNGWINLISNSGKIVNTITAHRFNTVLRHTSQCVDIACTGELQ</sequence>
<keyword evidence="2" id="KW-0456">Lyase</keyword>
<evidence type="ECO:0000259" key="3">
    <source>
        <dbReference type="Pfam" id="PF04412"/>
    </source>
</evidence>
<keyword evidence="5" id="KW-1185">Reference proteome</keyword>
<proteinExistence type="predicted"/>
<dbReference type="GO" id="GO:0016829">
    <property type="term" value="F:lyase activity"/>
    <property type="evidence" value="ECO:0007669"/>
    <property type="project" value="UniProtKB-KW"/>
</dbReference>
<keyword evidence="1" id="KW-0408">Iron</keyword>
<reference evidence="4 5" key="1">
    <citation type="submission" date="2019-09" db="EMBL/GenBank/DDBJ databases">
        <title>In-depth cultivation of the pig gut microbiome towards novel bacterial diversity and tailored functional studies.</title>
        <authorList>
            <person name="Wylensek D."/>
            <person name="Hitch T.C.A."/>
            <person name="Clavel T."/>
        </authorList>
    </citation>
    <scope>NUCLEOTIDE SEQUENCE [LARGE SCALE GENOMIC DNA]</scope>
    <source>
        <strain evidence="4 5">PG-178-WT-4</strain>
    </source>
</reference>
<feature type="domain" description="Phosphomevalonate dehydratase large subunit-like" evidence="3">
    <location>
        <begin position="6"/>
        <end position="410"/>
    </location>
</feature>
<dbReference type="PANTHER" id="PTHR36577:SF3">
    <property type="entry name" value="DUF521 DOMAIN PROTEIN (AFU_ORTHOLOGUE AFUA_6G00490)"/>
    <property type="match status" value="1"/>
</dbReference>
<accession>A0A6L5XKQ0</accession>
<dbReference type="Pfam" id="PF04412">
    <property type="entry name" value="AcnX"/>
    <property type="match status" value="1"/>
</dbReference>